<dbReference type="PRINTS" id="PR00420">
    <property type="entry name" value="RNGMNOXGNASE"/>
</dbReference>
<dbReference type="SUPFAM" id="SSF54373">
    <property type="entry name" value="FAD-linked reductases, C-terminal domain"/>
    <property type="match status" value="1"/>
</dbReference>
<proteinExistence type="predicted"/>
<gene>
    <name evidence="4" type="ORF">JF547_17700</name>
</gene>
<dbReference type="GO" id="GO:0071949">
    <property type="term" value="F:FAD binding"/>
    <property type="evidence" value="ECO:0007669"/>
    <property type="project" value="InterPro"/>
</dbReference>
<feature type="domain" description="FAD-binding" evidence="3">
    <location>
        <begin position="2"/>
        <end position="350"/>
    </location>
</feature>
<dbReference type="Gene3D" id="3.50.50.60">
    <property type="entry name" value="FAD/NAD(P)-binding domain"/>
    <property type="match status" value="1"/>
</dbReference>
<dbReference type="AlphaFoldDB" id="A0A8I1SKU7"/>
<comment type="caution">
    <text evidence="4">The sequence shown here is derived from an EMBL/GenBank/DDBJ whole genome shotgun (WGS) entry which is preliminary data.</text>
</comment>
<sequence length="403" mass="44150">MTTIAIAGAGIGGLTAALYLHRKGFDVKVFEAVKEIKPLGVGINVMPHSSKLLHDLGLGDKLDFTGIRTRCIEYRTKFGHVIQSDPRCVEAGFPAPQYSIHRGALQFLLLSEVHNRVGPGSVQTGNPVTGYRQNDDGVTVLFQDGSEFAADFLIGAEGLRSQIRRQMHPDEGPLKYEGTMMFRGAVEMDMIGDGKTMVIAGDHDVKFVTYPISEKLRKQGKALTNWVAELRHSSPRHIDDADWTRGATIDYITPFREFQMADMNCAAIMEATDIVTEFPMVDRDPLDFWTDGRVTLLGDAAHPMYPIGANGASQAILDAHMLAECLGQQNSPDGLLAYENNRRPATANVVLSNRQGGPERVLDIAASRVTGPDDRIEDLITPEELEQVAAGYRNVAGFQKKAV</sequence>
<dbReference type="GO" id="GO:0004497">
    <property type="term" value="F:monooxygenase activity"/>
    <property type="evidence" value="ECO:0007669"/>
    <property type="project" value="UniProtKB-KW"/>
</dbReference>
<evidence type="ECO:0000259" key="3">
    <source>
        <dbReference type="Pfam" id="PF01494"/>
    </source>
</evidence>
<reference evidence="4" key="1">
    <citation type="submission" date="2020-12" db="EMBL/GenBank/DDBJ databases">
        <title>Oil enriched cultivation method for isolating marine PHA-producing bacteria.</title>
        <authorList>
            <person name="Zheng W."/>
            <person name="Yu S."/>
            <person name="Huang Y."/>
        </authorList>
    </citation>
    <scope>NUCLEOTIDE SEQUENCE</scope>
    <source>
        <strain evidence="4">SY-2-3</strain>
    </source>
</reference>
<dbReference type="Proteomes" id="UP000664405">
    <property type="component" value="Unassembled WGS sequence"/>
</dbReference>
<dbReference type="Gene3D" id="3.30.9.30">
    <property type="match status" value="1"/>
</dbReference>
<dbReference type="InterPro" id="IPR036188">
    <property type="entry name" value="FAD/NAD-bd_sf"/>
</dbReference>
<dbReference type="InterPro" id="IPR050493">
    <property type="entry name" value="FAD-dep_Monooxygenase_BioMet"/>
</dbReference>
<organism evidence="4 5">
    <name type="scientific">Thalassospira povalilytica</name>
    <dbReference type="NCBI Taxonomy" id="732237"/>
    <lineage>
        <taxon>Bacteria</taxon>
        <taxon>Pseudomonadati</taxon>
        <taxon>Pseudomonadota</taxon>
        <taxon>Alphaproteobacteria</taxon>
        <taxon>Rhodospirillales</taxon>
        <taxon>Thalassospiraceae</taxon>
        <taxon>Thalassospira</taxon>
    </lineage>
</organism>
<dbReference type="Pfam" id="PF01494">
    <property type="entry name" value="FAD_binding_3"/>
    <property type="match status" value="1"/>
</dbReference>
<dbReference type="RefSeq" id="WP_206928179.1">
    <property type="nucleotide sequence ID" value="NZ_JAEKJW010000003.1"/>
</dbReference>
<dbReference type="NCBIfam" id="NF005720">
    <property type="entry name" value="PRK07538.1"/>
    <property type="match status" value="1"/>
</dbReference>
<evidence type="ECO:0000256" key="2">
    <source>
        <dbReference type="ARBA" id="ARBA00023033"/>
    </source>
</evidence>
<name>A0A8I1SKU7_9PROT</name>
<accession>A0A8I1SKU7</accession>
<protein>
    <submittedName>
        <fullName evidence="4">FAD-dependent monooxygenase</fullName>
    </submittedName>
</protein>
<keyword evidence="2 4" id="KW-0503">Monooxygenase</keyword>
<dbReference type="PANTHER" id="PTHR13789:SF268">
    <property type="entry name" value="5-METHYLPHENAZINE-1-CARBOXYLATE 1-MONOOXYGENASE"/>
    <property type="match status" value="1"/>
</dbReference>
<dbReference type="InterPro" id="IPR002938">
    <property type="entry name" value="FAD-bd"/>
</dbReference>
<dbReference type="PANTHER" id="PTHR13789">
    <property type="entry name" value="MONOOXYGENASE"/>
    <property type="match status" value="1"/>
</dbReference>
<dbReference type="SUPFAM" id="SSF51905">
    <property type="entry name" value="FAD/NAD(P)-binding domain"/>
    <property type="match status" value="1"/>
</dbReference>
<evidence type="ECO:0000256" key="1">
    <source>
        <dbReference type="ARBA" id="ARBA00023002"/>
    </source>
</evidence>
<dbReference type="EMBL" id="JAEKJW010000003">
    <property type="protein sequence ID" value="MBN8198308.1"/>
    <property type="molecule type" value="Genomic_DNA"/>
</dbReference>
<evidence type="ECO:0000313" key="5">
    <source>
        <dbReference type="Proteomes" id="UP000664405"/>
    </source>
</evidence>
<keyword evidence="1" id="KW-0560">Oxidoreductase</keyword>
<evidence type="ECO:0000313" key="4">
    <source>
        <dbReference type="EMBL" id="MBN8198308.1"/>
    </source>
</evidence>